<gene>
    <name evidence="1" type="ORF">BDN72DRAFT_832306</name>
</gene>
<proteinExistence type="predicted"/>
<sequence length="292" mass="32923">MPYYCVSSSCYRTFRSPQAVNAHCRDSRGHPYCGQCERAFATNQSLHQHYQNSPRHAYCTQCERAFVHQGALQQHIRSTHRIYCARCNRRFITNYSLQQHISAVHPQIDRYSSGRNALVQHSASAVHHDRPICCPLCGQAFRVPSSIPMHIESGACQGGITRHHVTAAVHNMNIIPSISASRLLTGPTNLVYSVQPTIYYLATKQAFTGTAFECYFCRRQFRQLRALSAHLNSAAHDKDNFKCPNRRCNKEFTLISGLVQHIESGACGLARFGQVQRLALALTAKFSRLLTN</sequence>
<reference evidence="1 2" key="1">
    <citation type="journal article" date="2019" name="Nat. Ecol. Evol.">
        <title>Megaphylogeny resolves global patterns of mushroom evolution.</title>
        <authorList>
            <person name="Varga T."/>
            <person name="Krizsan K."/>
            <person name="Foldi C."/>
            <person name="Dima B."/>
            <person name="Sanchez-Garcia M."/>
            <person name="Sanchez-Ramirez S."/>
            <person name="Szollosi G.J."/>
            <person name="Szarkandi J.G."/>
            <person name="Papp V."/>
            <person name="Albert L."/>
            <person name="Andreopoulos W."/>
            <person name="Angelini C."/>
            <person name="Antonin V."/>
            <person name="Barry K.W."/>
            <person name="Bougher N.L."/>
            <person name="Buchanan P."/>
            <person name="Buyck B."/>
            <person name="Bense V."/>
            <person name="Catcheside P."/>
            <person name="Chovatia M."/>
            <person name="Cooper J."/>
            <person name="Damon W."/>
            <person name="Desjardin D."/>
            <person name="Finy P."/>
            <person name="Geml J."/>
            <person name="Haridas S."/>
            <person name="Hughes K."/>
            <person name="Justo A."/>
            <person name="Karasinski D."/>
            <person name="Kautmanova I."/>
            <person name="Kiss B."/>
            <person name="Kocsube S."/>
            <person name="Kotiranta H."/>
            <person name="LaButti K.M."/>
            <person name="Lechner B.E."/>
            <person name="Liimatainen K."/>
            <person name="Lipzen A."/>
            <person name="Lukacs Z."/>
            <person name="Mihaltcheva S."/>
            <person name="Morgado L.N."/>
            <person name="Niskanen T."/>
            <person name="Noordeloos M.E."/>
            <person name="Ohm R.A."/>
            <person name="Ortiz-Santana B."/>
            <person name="Ovrebo C."/>
            <person name="Racz N."/>
            <person name="Riley R."/>
            <person name="Savchenko A."/>
            <person name="Shiryaev A."/>
            <person name="Soop K."/>
            <person name="Spirin V."/>
            <person name="Szebenyi C."/>
            <person name="Tomsovsky M."/>
            <person name="Tulloss R.E."/>
            <person name="Uehling J."/>
            <person name="Grigoriev I.V."/>
            <person name="Vagvolgyi C."/>
            <person name="Papp T."/>
            <person name="Martin F.M."/>
            <person name="Miettinen O."/>
            <person name="Hibbett D.S."/>
            <person name="Nagy L.G."/>
        </authorList>
    </citation>
    <scope>NUCLEOTIDE SEQUENCE [LARGE SCALE GENOMIC DNA]</scope>
    <source>
        <strain evidence="1 2">NL-1719</strain>
    </source>
</reference>
<dbReference type="Proteomes" id="UP000308600">
    <property type="component" value="Unassembled WGS sequence"/>
</dbReference>
<organism evidence="1 2">
    <name type="scientific">Pluteus cervinus</name>
    <dbReference type="NCBI Taxonomy" id="181527"/>
    <lineage>
        <taxon>Eukaryota</taxon>
        <taxon>Fungi</taxon>
        <taxon>Dikarya</taxon>
        <taxon>Basidiomycota</taxon>
        <taxon>Agaricomycotina</taxon>
        <taxon>Agaricomycetes</taxon>
        <taxon>Agaricomycetidae</taxon>
        <taxon>Agaricales</taxon>
        <taxon>Pluteineae</taxon>
        <taxon>Pluteaceae</taxon>
        <taxon>Pluteus</taxon>
    </lineage>
</organism>
<protein>
    <submittedName>
        <fullName evidence="1">Uncharacterized protein</fullName>
    </submittedName>
</protein>
<evidence type="ECO:0000313" key="1">
    <source>
        <dbReference type="EMBL" id="TFK75429.1"/>
    </source>
</evidence>
<name>A0ACD3BBN6_9AGAR</name>
<keyword evidence="2" id="KW-1185">Reference proteome</keyword>
<dbReference type="EMBL" id="ML208263">
    <property type="protein sequence ID" value="TFK75429.1"/>
    <property type="molecule type" value="Genomic_DNA"/>
</dbReference>
<accession>A0ACD3BBN6</accession>
<evidence type="ECO:0000313" key="2">
    <source>
        <dbReference type="Proteomes" id="UP000308600"/>
    </source>
</evidence>